<feature type="short sequence motif" description="GXGXXG" evidence="4">
    <location>
        <begin position="28"/>
        <end position="33"/>
    </location>
</feature>
<dbReference type="InterPro" id="IPR016035">
    <property type="entry name" value="Acyl_Trfase/lysoPLipase"/>
</dbReference>
<sequence>MADATIPTVPPVNPLNPHGLRIVLVLQGGGALGAYQAGVYQALHEHGLAPDWVVGTSIGAINGALLAGNRHADRLQRLKAFWDRVAHHDVFDPNRLSDDQRRQNIRVSTMATLFGGVPGFFRPRPFNAFAAGLPVPPEQASFYDTADLAATLDELVDFDYLNSPEGMRLTVNALRVRCGSLVSFDSRDGNVCADHVRASGALPPGLAPVRIDGDLYWDGGLYSNTPLETVLDDGSQADTLCFMVDLWSAEGPEPGTLEEVATRQKDVTFASRSRRHLVDYESTRRMQLKLRELYAALPDHEKSAQGARELDALGCGSTLHVVRLPYSGHDWHMPMKDINFSKGSITWRWDQGHADALRAIGVAGWLRHVADDTPLVVHDLPPRAGEPSNPLAACDLPPSAAVG</sequence>
<dbReference type="InterPro" id="IPR002641">
    <property type="entry name" value="PNPLA_dom"/>
</dbReference>
<dbReference type="PROSITE" id="PS51635">
    <property type="entry name" value="PNPLA"/>
    <property type="match status" value="1"/>
</dbReference>
<keyword evidence="2 4" id="KW-0442">Lipid degradation</keyword>
<evidence type="ECO:0000259" key="5">
    <source>
        <dbReference type="PROSITE" id="PS51635"/>
    </source>
</evidence>
<keyword evidence="7" id="KW-1185">Reference proteome</keyword>
<feature type="short sequence motif" description="DGA/G" evidence="4">
    <location>
        <begin position="218"/>
        <end position="220"/>
    </location>
</feature>
<feature type="active site" description="Nucleophile" evidence="4">
    <location>
        <position position="57"/>
    </location>
</feature>
<gene>
    <name evidence="6" type="ORF">IP91_01223</name>
</gene>
<dbReference type="CDD" id="cd07209">
    <property type="entry name" value="Pat_hypo_Ecoli_Z1214_like"/>
    <property type="match status" value="1"/>
</dbReference>
<dbReference type="InterPro" id="IPR021095">
    <property type="entry name" value="DUF3734"/>
</dbReference>
<dbReference type="Gene3D" id="3.40.1090.10">
    <property type="entry name" value="Cytosolic phospholipase A2 catalytic domain"/>
    <property type="match status" value="2"/>
</dbReference>
<dbReference type="GO" id="GO:0016042">
    <property type="term" value="P:lipid catabolic process"/>
    <property type="evidence" value="ECO:0007669"/>
    <property type="project" value="UniProtKB-UniRule"/>
</dbReference>
<dbReference type="AlphaFoldDB" id="A0A562RMP8"/>
<protein>
    <submittedName>
        <fullName evidence="6">NTE family protein</fullName>
    </submittedName>
</protein>
<dbReference type="Pfam" id="PF12536">
    <property type="entry name" value="DUF3734"/>
    <property type="match status" value="1"/>
</dbReference>
<feature type="domain" description="PNPLA" evidence="5">
    <location>
        <begin position="24"/>
        <end position="231"/>
    </location>
</feature>
<evidence type="ECO:0000256" key="1">
    <source>
        <dbReference type="ARBA" id="ARBA00022801"/>
    </source>
</evidence>
<evidence type="ECO:0000256" key="4">
    <source>
        <dbReference type="PROSITE-ProRule" id="PRU01161"/>
    </source>
</evidence>
<keyword evidence="1 4" id="KW-0378">Hydrolase</keyword>
<evidence type="ECO:0000313" key="6">
    <source>
        <dbReference type="EMBL" id="TWI70143.1"/>
    </source>
</evidence>
<name>A0A562RMP8_9BURK</name>
<dbReference type="Proteomes" id="UP000318431">
    <property type="component" value="Unassembled WGS sequence"/>
</dbReference>
<accession>A0A562RMP8</accession>
<comment type="caution">
    <text evidence="6">The sequence shown here is derived from an EMBL/GenBank/DDBJ whole genome shotgun (WGS) entry which is preliminary data.</text>
</comment>
<dbReference type="PANTHER" id="PTHR14226">
    <property type="entry name" value="NEUROPATHY TARGET ESTERASE/SWISS CHEESE D.MELANOGASTER"/>
    <property type="match status" value="1"/>
</dbReference>
<feature type="short sequence motif" description="GXSXG" evidence="4">
    <location>
        <begin position="55"/>
        <end position="59"/>
    </location>
</feature>
<evidence type="ECO:0000256" key="3">
    <source>
        <dbReference type="ARBA" id="ARBA00023098"/>
    </source>
</evidence>
<organism evidence="6 7">
    <name type="scientific">Pseudoduganella lurida</name>
    <dbReference type="NCBI Taxonomy" id="1036180"/>
    <lineage>
        <taxon>Bacteria</taxon>
        <taxon>Pseudomonadati</taxon>
        <taxon>Pseudomonadota</taxon>
        <taxon>Betaproteobacteria</taxon>
        <taxon>Burkholderiales</taxon>
        <taxon>Oxalobacteraceae</taxon>
        <taxon>Telluria group</taxon>
        <taxon>Pseudoduganella</taxon>
    </lineage>
</organism>
<feature type="active site" description="Proton acceptor" evidence="4">
    <location>
        <position position="218"/>
    </location>
</feature>
<evidence type="ECO:0000313" key="7">
    <source>
        <dbReference type="Proteomes" id="UP000318431"/>
    </source>
</evidence>
<evidence type="ECO:0000256" key="2">
    <source>
        <dbReference type="ARBA" id="ARBA00022963"/>
    </source>
</evidence>
<dbReference type="EMBL" id="VLLB01000001">
    <property type="protein sequence ID" value="TWI70143.1"/>
    <property type="molecule type" value="Genomic_DNA"/>
</dbReference>
<dbReference type="SUPFAM" id="SSF52151">
    <property type="entry name" value="FabD/lysophospholipase-like"/>
    <property type="match status" value="1"/>
</dbReference>
<dbReference type="Pfam" id="PF01734">
    <property type="entry name" value="Patatin"/>
    <property type="match status" value="1"/>
</dbReference>
<keyword evidence="3 4" id="KW-0443">Lipid metabolism</keyword>
<proteinExistence type="predicted"/>
<reference evidence="6 7" key="1">
    <citation type="journal article" date="2015" name="Stand. Genomic Sci.">
        <title>Genomic Encyclopedia of Bacterial and Archaeal Type Strains, Phase III: the genomes of soil and plant-associated and newly described type strains.</title>
        <authorList>
            <person name="Whitman W.B."/>
            <person name="Woyke T."/>
            <person name="Klenk H.P."/>
            <person name="Zhou Y."/>
            <person name="Lilburn T.G."/>
            <person name="Beck B.J."/>
            <person name="De Vos P."/>
            <person name="Vandamme P."/>
            <person name="Eisen J.A."/>
            <person name="Garrity G."/>
            <person name="Hugenholtz P."/>
            <person name="Kyrpides N.C."/>
        </authorList>
    </citation>
    <scope>NUCLEOTIDE SEQUENCE [LARGE SCALE GENOMIC DNA]</scope>
    <source>
        <strain evidence="6 7">CGMCC 1.10822</strain>
    </source>
</reference>
<dbReference type="PANTHER" id="PTHR14226:SF57">
    <property type="entry name" value="BLR7027 PROTEIN"/>
    <property type="match status" value="1"/>
</dbReference>
<dbReference type="InterPro" id="IPR050301">
    <property type="entry name" value="NTE"/>
</dbReference>
<dbReference type="GO" id="GO:0016787">
    <property type="term" value="F:hydrolase activity"/>
    <property type="evidence" value="ECO:0007669"/>
    <property type="project" value="UniProtKB-UniRule"/>
</dbReference>